<proteinExistence type="predicted"/>
<accession>A0ACC0D0J2</accession>
<protein>
    <submittedName>
        <fullName evidence="1">Uncharacterized protein</fullName>
    </submittedName>
</protein>
<comment type="caution">
    <text evidence="1">The sequence shown here is derived from an EMBL/GenBank/DDBJ whole genome shotgun (WGS) entry which is preliminary data.</text>
</comment>
<dbReference type="Proteomes" id="UP001497680">
    <property type="component" value="Unassembled WGS sequence"/>
</dbReference>
<sequence>MIRTEMEAELAVEAKEGAEHTVEEAGSNGKPRFTTSPVSNAESSPELGRAPLILRPLDDGPNLDGDLTGPPSSYSSPSNSPVGPELHFTYIDSIGESAFLLALPTLLPRLAAEEAEEGEIQLQQRKDPGKLACRSSQSSNEKYVDDDQEKQEYDDVEGEDDENEDEEGGENNANDNEDEDEGEKNQDDDDDEDDGEIEDDVERCCVPLIVTSLGVVILIQHMANVHVSEV</sequence>
<name>A0ACC0D0J2_9PEZI</name>
<gene>
    <name evidence="1" type="ORF">F4821DRAFT_278674</name>
</gene>
<evidence type="ECO:0000313" key="1">
    <source>
        <dbReference type="EMBL" id="KAI6086274.1"/>
    </source>
</evidence>
<organism evidence="1 2">
    <name type="scientific">Hypoxylon rubiginosum</name>
    <dbReference type="NCBI Taxonomy" id="110542"/>
    <lineage>
        <taxon>Eukaryota</taxon>
        <taxon>Fungi</taxon>
        <taxon>Dikarya</taxon>
        <taxon>Ascomycota</taxon>
        <taxon>Pezizomycotina</taxon>
        <taxon>Sordariomycetes</taxon>
        <taxon>Xylariomycetidae</taxon>
        <taxon>Xylariales</taxon>
        <taxon>Hypoxylaceae</taxon>
        <taxon>Hypoxylon</taxon>
    </lineage>
</organism>
<reference evidence="1 2" key="1">
    <citation type="journal article" date="2022" name="New Phytol.">
        <title>Ecological generalism drives hyperdiversity of secondary metabolite gene clusters in xylarialean endophytes.</title>
        <authorList>
            <person name="Franco M.E.E."/>
            <person name="Wisecaver J.H."/>
            <person name="Arnold A.E."/>
            <person name="Ju Y.M."/>
            <person name="Slot J.C."/>
            <person name="Ahrendt S."/>
            <person name="Moore L.P."/>
            <person name="Eastman K.E."/>
            <person name="Scott K."/>
            <person name="Konkel Z."/>
            <person name="Mondo S.J."/>
            <person name="Kuo A."/>
            <person name="Hayes R.D."/>
            <person name="Haridas S."/>
            <person name="Andreopoulos B."/>
            <person name="Riley R."/>
            <person name="LaButti K."/>
            <person name="Pangilinan J."/>
            <person name="Lipzen A."/>
            <person name="Amirebrahimi M."/>
            <person name="Yan J."/>
            <person name="Adam C."/>
            <person name="Keymanesh K."/>
            <person name="Ng V."/>
            <person name="Louie K."/>
            <person name="Northen T."/>
            <person name="Drula E."/>
            <person name="Henrissat B."/>
            <person name="Hsieh H.M."/>
            <person name="Youens-Clark K."/>
            <person name="Lutzoni F."/>
            <person name="Miadlikowska J."/>
            <person name="Eastwood D.C."/>
            <person name="Hamelin R.C."/>
            <person name="Grigoriev I.V."/>
            <person name="U'Ren J.M."/>
        </authorList>
    </citation>
    <scope>NUCLEOTIDE SEQUENCE [LARGE SCALE GENOMIC DNA]</scope>
    <source>
        <strain evidence="1 2">ER1909</strain>
    </source>
</reference>
<dbReference type="EMBL" id="MU394317">
    <property type="protein sequence ID" value="KAI6086274.1"/>
    <property type="molecule type" value="Genomic_DNA"/>
</dbReference>
<keyword evidence="2" id="KW-1185">Reference proteome</keyword>
<evidence type="ECO:0000313" key="2">
    <source>
        <dbReference type="Proteomes" id="UP001497680"/>
    </source>
</evidence>